<protein>
    <submittedName>
        <fullName evidence="16">Capsid protein</fullName>
    </submittedName>
</protein>
<dbReference type="GO" id="GO:0075509">
    <property type="term" value="P:endocytosis involved in viral entry into host cell"/>
    <property type="evidence" value="ECO:0007669"/>
    <property type="project" value="UniProtKB-KW"/>
</dbReference>
<dbReference type="RefSeq" id="YP_007392930.1">
    <property type="nucleotide sequence ID" value="NC_020206.1"/>
</dbReference>
<evidence type="ECO:0000256" key="3">
    <source>
        <dbReference type="ARBA" id="ARBA00010301"/>
    </source>
</evidence>
<keyword evidence="10" id="KW-1161">Viral attachment to host cell</keyword>
<evidence type="ECO:0000256" key="2">
    <source>
        <dbReference type="ARBA" id="ARBA00004328"/>
    </source>
</evidence>
<name>L7WMP5_9CIRC</name>
<keyword evidence="17" id="KW-1185">Reference proteome</keyword>
<keyword evidence="8" id="KW-0945">Host-virus interaction</keyword>
<keyword evidence="5" id="KW-1163">Viral penetration into host nucleus</keyword>
<dbReference type="GO" id="GO:0003677">
    <property type="term" value="F:DNA binding"/>
    <property type="evidence" value="ECO:0007669"/>
    <property type="project" value="UniProtKB-KW"/>
</dbReference>
<evidence type="ECO:0000256" key="6">
    <source>
        <dbReference type="ARBA" id="ARBA00022561"/>
    </source>
</evidence>
<dbReference type="OrthoDB" id="18040at10239"/>
<accession>L7WMP5</accession>
<dbReference type="InterPro" id="IPR003383">
    <property type="entry name" value="Circovirus_capsid"/>
</dbReference>
<comment type="subunit">
    <text evidence="15">Homomultimer. Assembles in the nucleus, presumably in an immature form, then migrates to the cytoplasm once assembled as mature virion. Interacts with Rep; this interaction relocates Rep into the nucleus.</text>
</comment>
<comment type="similarity">
    <text evidence="3">Belongs to the circoviridae capsid protein family.</text>
</comment>
<dbReference type="KEGG" id="vg:14515776"/>
<evidence type="ECO:0000256" key="15">
    <source>
        <dbReference type="ARBA" id="ARBA00046863"/>
    </source>
</evidence>
<evidence type="ECO:0000256" key="5">
    <source>
        <dbReference type="ARBA" id="ARBA00022524"/>
    </source>
</evidence>
<evidence type="ECO:0000256" key="4">
    <source>
        <dbReference type="ARBA" id="ARBA00022431"/>
    </source>
</evidence>
<sequence>MRYRRRAPFRRRRRVGIRRGLVFRRSFHRRRRSQWSKTPSMYCKLTRTIQYTHTNSALGLQSMQVRPSDFSEFTNQASNWERVKIYKLRVRVYPQQNVANNTTSRIPNYAMVPYHRPTDTLTTTFPACLSIDRAKVYRGTSFGQMNYVPLARIGVQTAGSGSVFKLIREDWKPLVQIGSDATDVNLYTGFIAFEGVEGLTGSSYYTIVQDLYVKFIQQRGFI</sequence>
<organism evidence="16 17">
    <name type="scientific">Cyclovirus roach</name>
    <dbReference type="NCBI Taxonomy" id="3052164"/>
    <lineage>
        <taxon>Viruses</taxon>
        <taxon>Monodnaviria</taxon>
        <taxon>Shotokuvirae</taxon>
        <taxon>Cressdnaviricota</taxon>
        <taxon>Arfiviricetes</taxon>
        <taxon>Cirlivirales</taxon>
        <taxon>Circoviridae</taxon>
        <taxon>Cyclovirus</taxon>
    </lineage>
</organism>
<keyword evidence="6" id="KW-0167">Capsid protein</keyword>
<dbReference type="GO" id="GO:0075732">
    <property type="term" value="P:viral penetration into host nucleus"/>
    <property type="evidence" value="ECO:0007669"/>
    <property type="project" value="UniProtKB-KW"/>
</dbReference>
<dbReference type="EMBL" id="JX569794">
    <property type="protein sequence ID" value="AGC84156.1"/>
    <property type="molecule type" value="Genomic_DNA"/>
</dbReference>
<dbReference type="GeneID" id="14515776"/>
<dbReference type="GO" id="GO:0042025">
    <property type="term" value="C:host cell nucleus"/>
    <property type="evidence" value="ECO:0007669"/>
    <property type="project" value="UniProtKB-SubCell"/>
</dbReference>
<keyword evidence="9" id="KW-1162">Viral penetration into host cytoplasm</keyword>
<dbReference type="Proteomes" id="UP000125345">
    <property type="component" value="Segment"/>
</dbReference>
<comment type="subcellular location">
    <subcellularLocation>
        <location evidence="1">Host nucleus</location>
    </subcellularLocation>
    <subcellularLocation>
        <location evidence="2">Virion</location>
    </subcellularLocation>
</comment>
<evidence type="ECO:0000256" key="7">
    <source>
        <dbReference type="ARBA" id="ARBA00022562"/>
    </source>
</evidence>
<evidence type="ECO:0000256" key="1">
    <source>
        <dbReference type="ARBA" id="ARBA00004147"/>
    </source>
</evidence>
<evidence type="ECO:0000256" key="14">
    <source>
        <dbReference type="ARBA" id="ARBA00023296"/>
    </source>
</evidence>
<proteinExistence type="inferred from homology"/>
<evidence type="ECO:0000256" key="13">
    <source>
        <dbReference type="ARBA" id="ARBA00023125"/>
    </source>
</evidence>
<keyword evidence="7" id="KW-1048">Host nucleus</keyword>
<dbReference type="Pfam" id="PF02443">
    <property type="entry name" value="Circo_capsid"/>
    <property type="match status" value="1"/>
</dbReference>
<evidence type="ECO:0000313" key="17">
    <source>
        <dbReference type="Proteomes" id="UP000125345"/>
    </source>
</evidence>
<dbReference type="GO" id="GO:0039615">
    <property type="term" value="C:T=1 icosahedral viral capsid"/>
    <property type="evidence" value="ECO:0007669"/>
    <property type="project" value="UniProtKB-KW"/>
</dbReference>
<evidence type="ECO:0000256" key="12">
    <source>
        <dbReference type="ARBA" id="ARBA00022890"/>
    </source>
</evidence>
<evidence type="ECO:0000256" key="10">
    <source>
        <dbReference type="ARBA" id="ARBA00022804"/>
    </source>
</evidence>
<evidence type="ECO:0000256" key="8">
    <source>
        <dbReference type="ARBA" id="ARBA00022581"/>
    </source>
</evidence>
<keyword evidence="13" id="KW-0238">DNA-binding</keyword>
<keyword evidence="4" id="KW-1140">T=1 icosahedral capsid protein</keyword>
<keyword evidence="14" id="KW-1160">Virus entry into host cell</keyword>
<keyword evidence="12" id="KW-1164">Virus endocytosis by host</keyword>
<reference evidence="16 17" key="1">
    <citation type="journal article" date="2013" name="Arch. Virol.">
        <title>Novel cyclovirus discovered in the Florida woods cockroach Eurycotis floridana (Walker).</title>
        <authorList>
            <person name="Padilla-Rodriguez M."/>
            <person name="Rosario K."/>
            <person name="Breitbart M."/>
        </authorList>
    </citation>
    <scope>NUCLEOTIDE SEQUENCE [LARGE SCALE GENOMIC DNA]</scope>
    <source>
        <strain evidence="16">GS140</strain>
    </source>
</reference>
<dbReference type="GO" id="GO:0019062">
    <property type="term" value="P:virion attachment to host cell"/>
    <property type="evidence" value="ECO:0007669"/>
    <property type="project" value="UniProtKB-KW"/>
</dbReference>
<evidence type="ECO:0000256" key="11">
    <source>
        <dbReference type="ARBA" id="ARBA00022844"/>
    </source>
</evidence>
<evidence type="ECO:0000256" key="9">
    <source>
        <dbReference type="ARBA" id="ARBA00022595"/>
    </source>
</evidence>
<dbReference type="GO" id="GO:0019069">
    <property type="term" value="P:viral capsid assembly"/>
    <property type="evidence" value="ECO:0007669"/>
    <property type="project" value="InterPro"/>
</dbReference>
<dbReference type="GO" id="GO:0043657">
    <property type="term" value="C:host cell"/>
    <property type="evidence" value="ECO:0007669"/>
    <property type="project" value="GOC"/>
</dbReference>
<keyword evidence="11" id="KW-0946">Virion</keyword>
<evidence type="ECO:0000313" key="16">
    <source>
        <dbReference type="EMBL" id="AGC84156.1"/>
    </source>
</evidence>